<dbReference type="PRINTS" id="PR00080">
    <property type="entry name" value="SDRFAMILY"/>
</dbReference>
<dbReference type="AlphaFoldDB" id="A0A955RJK6"/>
<dbReference type="PANTHER" id="PTHR42760">
    <property type="entry name" value="SHORT-CHAIN DEHYDROGENASES/REDUCTASES FAMILY MEMBER"/>
    <property type="match status" value="1"/>
</dbReference>
<dbReference type="Pfam" id="PF13561">
    <property type="entry name" value="adh_short_C2"/>
    <property type="match status" value="1"/>
</dbReference>
<evidence type="ECO:0000256" key="1">
    <source>
        <dbReference type="ARBA" id="ARBA00006484"/>
    </source>
</evidence>
<dbReference type="EMBL" id="JAGQLK010000090">
    <property type="protein sequence ID" value="MCA9383564.1"/>
    <property type="molecule type" value="Genomic_DNA"/>
</dbReference>
<proteinExistence type="inferred from homology"/>
<protein>
    <submittedName>
        <fullName evidence="2">SDR family oxidoreductase</fullName>
    </submittedName>
</protein>
<evidence type="ECO:0000313" key="2">
    <source>
        <dbReference type="EMBL" id="MCA9383564.1"/>
    </source>
</evidence>
<accession>A0A955RJK6</accession>
<organism evidence="2 3">
    <name type="scientific">Candidatus Dojkabacteria bacterium</name>
    <dbReference type="NCBI Taxonomy" id="2099670"/>
    <lineage>
        <taxon>Bacteria</taxon>
        <taxon>Candidatus Dojkabacteria</taxon>
    </lineage>
</organism>
<sequence length="267" mass="29309">MKDLTSINEILNLKNKLTIITGATAGIGKGIAVRLAEAGSDLILISRSQEDLDKTREELSEYSVNIQTFSVDLANKDNIDEFWNNLGEQVPDILINNAGIFPIAKFLDMNYEEFQRVIDVNLNAVYSMCFNFVRRLKDNKKGGNILNIGSLEAVVPVREGLTHYGISKAGVVALTREIAREFGSDNIRANVILPGGVMTRGAMQGSTEFLKDPFGMIKDTYNFKQRLPLGRIGQPDDIAKMVLVMVSELSSYITGAVIPVDGGFLSS</sequence>
<reference evidence="2" key="2">
    <citation type="journal article" date="2021" name="Microbiome">
        <title>Successional dynamics and alternative stable states in a saline activated sludge microbial community over 9 years.</title>
        <authorList>
            <person name="Wang Y."/>
            <person name="Ye J."/>
            <person name="Ju F."/>
            <person name="Liu L."/>
            <person name="Boyd J.A."/>
            <person name="Deng Y."/>
            <person name="Parks D.H."/>
            <person name="Jiang X."/>
            <person name="Yin X."/>
            <person name="Woodcroft B.J."/>
            <person name="Tyson G.W."/>
            <person name="Hugenholtz P."/>
            <person name="Polz M.F."/>
            <person name="Zhang T."/>
        </authorList>
    </citation>
    <scope>NUCLEOTIDE SEQUENCE</scope>
    <source>
        <strain evidence="2">HKST-UBA14</strain>
    </source>
</reference>
<dbReference type="PRINTS" id="PR00081">
    <property type="entry name" value="GDHRDH"/>
</dbReference>
<dbReference type="Gene3D" id="3.40.50.720">
    <property type="entry name" value="NAD(P)-binding Rossmann-like Domain"/>
    <property type="match status" value="1"/>
</dbReference>
<dbReference type="GO" id="GO:0016616">
    <property type="term" value="F:oxidoreductase activity, acting on the CH-OH group of donors, NAD or NADP as acceptor"/>
    <property type="evidence" value="ECO:0007669"/>
    <property type="project" value="TreeGrafter"/>
</dbReference>
<name>A0A955RJK6_9BACT</name>
<dbReference type="FunFam" id="3.40.50.720:FF:000084">
    <property type="entry name" value="Short-chain dehydrogenase reductase"/>
    <property type="match status" value="1"/>
</dbReference>
<dbReference type="Proteomes" id="UP000783287">
    <property type="component" value="Unassembled WGS sequence"/>
</dbReference>
<dbReference type="InterPro" id="IPR020904">
    <property type="entry name" value="Sc_DH/Rdtase_CS"/>
</dbReference>
<reference evidence="2" key="1">
    <citation type="submission" date="2020-04" db="EMBL/GenBank/DDBJ databases">
        <authorList>
            <person name="Zhang T."/>
        </authorList>
    </citation>
    <scope>NUCLEOTIDE SEQUENCE</scope>
    <source>
        <strain evidence="2">HKST-UBA14</strain>
    </source>
</reference>
<dbReference type="InterPro" id="IPR002347">
    <property type="entry name" value="SDR_fam"/>
</dbReference>
<comment type="similarity">
    <text evidence="1">Belongs to the short-chain dehydrogenases/reductases (SDR) family.</text>
</comment>
<dbReference type="CDD" id="cd05233">
    <property type="entry name" value="SDR_c"/>
    <property type="match status" value="1"/>
</dbReference>
<dbReference type="InterPro" id="IPR036291">
    <property type="entry name" value="NAD(P)-bd_dom_sf"/>
</dbReference>
<dbReference type="PROSITE" id="PS00061">
    <property type="entry name" value="ADH_SHORT"/>
    <property type="match status" value="1"/>
</dbReference>
<comment type="caution">
    <text evidence="2">The sequence shown here is derived from an EMBL/GenBank/DDBJ whole genome shotgun (WGS) entry which is preliminary data.</text>
</comment>
<evidence type="ECO:0000313" key="3">
    <source>
        <dbReference type="Proteomes" id="UP000783287"/>
    </source>
</evidence>
<gene>
    <name evidence="2" type="ORF">KC909_04305</name>
</gene>
<dbReference type="SUPFAM" id="SSF51735">
    <property type="entry name" value="NAD(P)-binding Rossmann-fold domains"/>
    <property type="match status" value="1"/>
</dbReference>